<dbReference type="RefSeq" id="XP_007676400.1">
    <property type="nucleotide sequence ID" value="XM_007678210.1"/>
</dbReference>
<name>M2NAR4_BAUPA</name>
<organism evidence="1 2">
    <name type="scientific">Baudoinia panamericana (strain UAMH 10762)</name>
    <name type="common">Angels' share fungus</name>
    <name type="synonym">Baudoinia compniacensis (strain UAMH 10762)</name>
    <dbReference type="NCBI Taxonomy" id="717646"/>
    <lineage>
        <taxon>Eukaryota</taxon>
        <taxon>Fungi</taxon>
        <taxon>Dikarya</taxon>
        <taxon>Ascomycota</taxon>
        <taxon>Pezizomycotina</taxon>
        <taxon>Dothideomycetes</taxon>
        <taxon>Dothideomycetidae</taxon>
        <taxon>Mycosphaerellales</taxon>
        <taxon>Teratosphaeriaceae</taxon>
        <taxon>Baudoinia</taxon>
    </lineage>
</organism>
<evidence type="ECO:0008006" key="3">
    <source>
        <dbReference type="Google" id="ProtNLM"/>
    </source>
</evidence>
<sequence length="193" mass="21191">MPAKHLERGIGVQSQPGLRDSIVRAGGKVWVQRRLAVAGVGPWGYDGARDFRRSLESLCAMQVYNTMVALTGVVLDDSGAHVVAFLHELPGLCTMLSSAFTRADVFDMRWSWRVREAWTRDIVTAICHVHSRGLVVGVVGLTLFGIRSNGRVVLTNFRNSGREFQKLLGALPPELKNIGTLPAHLLNSQTDIC</sequence>
<keyword evidence="2" id="KW-1185">Reference proteome</keyword>
<protein>
    <recommendedName>
        <fullName evidence="3">Protein kinase domain-containing protein</fullName>
    </recommendedName>
</protein>
<dbReference type="Proteomes" id="UP000011761">
    <property type="component" value="Unassembled WGS sequence"/>
</dbReference>
<dbReference type="AlphaFoldDB" id="M2NAR4"/>
<dbReference type="GeneID" id="19114623"/>
<dbReference type="KEGG" id="bcom:BAUCODRAFT_467620"/>
<accession>M2NAR4</accession>
<dbReference type="EMBL" id="KB445555">
    <property type="protein sequence ID" value="EMC96234.1"/>
    <property type="molecule type" value="Genomic_DNA"/>
</dbReference>
<dbReference type="HOGENOM" id="CLU_1408508_0_0_1"/>
<evidence type="ECO:0000313" key="1">
    <source>
        <dbReference type="EMBL" id="EMC96234.1"/>
    </source>
</evidence>
<reference evidence="1 2" key="1">
    <citation type="journal article" date="2012" name="PLoS Pathog.">
        <title>Diverse lifestyles and strategies of plant pathogenesis encoded in the genomes of eighteen Dothideomycetes fungi.</title>
        <authorList>
            <person name="Ohm R.A."/>
            <person name="Feau N."/>
            <person name="Henrissat B."/>
            <person name="Schoch C.L."/>
            <person name="Horwitz B.A."/>
            <person name="Barry K.W."/>
            <person name="Condon B.J."/>
            <person name="Copeland A.C."/>
            <person name="Dhillon B."/>
            <person name="Glaser F."/>
            <person name="Hesse C.N."/>
            <person name="Kosti I."/>
            <person name="LaButti K."/>
            <person name="Lindquist E.A."/>
            <person name="Lucas S."/>
            <person name="Salamov A.A."/>
            <person name="Bradshaw R.E."/>
            <person name="Ciuffetti L."/>
            <person name="Hamelin R.C."/>
            <person name="Kema G.H.J."/>
            <person name="Lawrence C."/>
            <person name="Scott J.A."/>
            <person name="Spatafora J.W."/>
            <person name="Turgeon B.G."/>
            <person name="de Wit P.J.G.M."/>
            <person name="Zhong S."/>
            <person name="Goodwin S.B."/>
            <person name="Grigoriev I.V."/>
        </authorList>
    </citation>
    <scope>NUCLEOTIDE SEQUENCE [LARGE SCALE GENOMIC DNA]</scope>
    <source>
        <strain evidence="1 2">UAMH 10762</strain>
    </source>
</reference>
<evidence type="ECO:0000313" key="2">
    <source>
        <dbReference type="Proteomes" id="UP000011761"/>
    </source>
</evidence>
<gene>
    <name evidence="1" type="ORF">BAUCODRAFT_467620</name>
</gene>
<proteinExistence type="predicted"/>